<dbReference type="InterPro" id="IPR020946">
    <property type="entry name" value="Flavin_mOase-like"/>
</dbReference>
<accession>A0A4S3JZU6</accession>
<dbReference type="Gene3D" id="3.50.50.60">
    <property type="entry name" value="FAD/NAD(P)-binding domain"/>
    <property type="match status" value="2"/>
</dbReference>
<reference evidence="8 9" key="1">
    <citation type="submission" date="2019-03" db="EMBL/GenBank/DDBJ databases">
        <title>Genomic Encyclopedia of Type Strains, Phase IV (KMG-IV): sequencing the most valuable type-strain genomes for metagenomic binning, comparative biology and taxonomic classification.</title>
        <authorList>
            <person name="Goeker M."/>
        </authorList>
    </citation>
    <scope>NUCLEOTIDE SEQUENCE [LARGE SCALE GENOMIC DNA]</scope>
    <source>
        <strain evidence="8 9">DSM 26377</strain>
    </source>
</reference>
<evidence type="ECO:0000313" key="9">
    <source>
        <dbReference type="Proteomes" id="UP000295341"/>
    </source>
</evidence>
<dbReference type="EMBL" id="SOBT01000008">
    <property type="protein sequence ID" value="TDU32140.1"/>
    <property type="molecule type" value="Genomic_DNA"/>
</dbReference>
<organism evidence="8 9">
    <name type="scientific">Panacagrimonas perspica</name>
    <dbReference type="NCBI Taxonomy" id="381431"/>
    <lineage>
        <taxon>Bacteria</taxon>
        <taxon>Pseudomonadati</taxon>
        <taxon>Pseudomonadota</taxon>
        <taxon>Gammaproteobacteria</taxon>
        <taxon>Nevskiales</taxon>
        <taxon>Nevskiaceae</taxon>
        <taxon>Panacagrimonas</taxon>
    </lineage>
</organism>
<evidence type="ECO:0000256" key="4">
    <source>
        <dbReference type="ARBA" id="ARBA00022827"/>
    </source>
</evidence>
<keyword evidence="9" id="KW-1185">Reference proteome</keyword>
<sequence length="538" mass="59971">MNAPANTSPATLDAVVIGAGFAGLYALHRLREMGLNVHGFEAGTGVAGTWYWNRYPGARTDSASDVYQYWFSDELLKDWNWSERFPAQEETERYLNFVADRLNLRPMISFSQRVTAAKWDAASNVWVVTTDKGESVRCRYLLSCLGPLTEPKVPPFKGHENFKGQFIHTSRWPKGGMDLRGKRVGVIGTGATGVQVIQTIASQVGELFVFQRTPTYAIAMRNPKLTDADRAATRARHKETGEAVKHSLAGFAFNMQTTPWADTTKEQRRKIFEDLYADGSLIMWGGNFGEVLVDPVANEELSEFMREKMRSRLTKPGAADKLIPKYGFGTRRPPLDIGYLEAFNRENVHIVDLLESPIERVTETGIKTGNAEYPLDVIILATGFDAATGAITAIDIRGRDGVAIKDLWDRDITTAMGLQKHGFPNFFTSAAPLAPAAAFCNLPTCLQQQVEWITDCIGYVEKNGKDKVVEATQAFEDNWVKHHDEVTNATLIAKVDSWWTGANIAGKPRRVLSYVHVGNYRQACEDVARKGYEGFEIR</sequence>
<dbReference type="SUPFAM" id="SSF51905">
    <property type="entry name" value="FAD/NAD(P)-binding domain"/>
    <property type="match status" value="2"/>
</dbReference>
<keyword evidence="3" id="KW-0285">Flavoprotein</keyword>
<dbReference type="InterPro" id="IPR036188">
    <property type="entry name" value="FAD/NAD-bd_sf"/>
</dbReference>
<dbReference type="GO" id="GO:0050660">
    <property type="term" value="F:flavin adenine dinucleotide binding"/>
    <property type="evidence" value="ECO:0007669"/>
    <property type="project" value="InterPro"/>
</dbReference>
<keyword evidence="6" id="KW-0560">Oxidoreductase</keyword>
<proteinExistence type="inferred from homology"/>
<dbReference type="AlphaFoldDB" id="A0A4S3JZU6"/>
<dbReference type="Proteomes" id="UP000295341">
    <property type="component" value="Unassembled WGS sequence"/>
</dbReference>
<name>A0A4S3JZU6_9GAMM</name>
<dbReference type="InterPro" id="IPR050775">
    <property type="entry name" value="FAD-binding_Monooxygenases"/>
</dbReference>
<dbReference type="GO" id="GO:0004499">
    <property type="term" value="F:N,N-dimethylaniline monooxygenase activity"/>
    <property type="evidence" value="ECO:0007669"/>
    <property type="project" value="InterPro"/>
</dbReference>
<evidence type="ECO:0000313" key="8">
    <source>
        <dbReference type="EMBL" id="TDU32140.1"/>
    </source>
</evidence>
<evidence type="ECO:0000256" key="1">
    <source>
        <dbReference type="ARBA" id="ARBA00001974"/>
    </source>
</evidence>
<gene>
    <name evidence="8" type="ORF">DFR24_1529</name>
</gene>
<evidence type="ECO:0000256" key="7">
    <source>
        <dbReference type="ARBA" id="ARBA00023033"/>
    </source>
</evidence>
<dbReference type="OrthoDB" id="9790219at2"/>
<evidence type="ECO:0000256" key="2">
    <source>
        <dbReference type="ARBA" id="ARBA00010139"/>
    </source>
</evidence>
<keyword evidence="7 8" id="KW-0503">Monooxygenase</keyword>
<comment type="similarity">
    <text evidence="2">Belongs to the FAD-binding monooxygenase family.</text>
</comment>
<dbReference type="RefSeq" id="WP_133880665.1">
    <property type="nucleotide sequence ID" value="NZ_MWIN01000030.1"/>
</dbReference>
<dbReference type="PANTHER" id="PTHR43098">
    <property type="entry name" value="L-ORNITHINE N(5)-MONOOXYGENASE-RELATED"/>
    <property type="match status" value="1"/>
</dbReference>
<keyword evidence="5" id="KW-0521">NADP</keyword>
<dbReference type="Pfam" id="PF00743">
    <property type="entry name" value="FMO-like"/>
    <property type="match status" value="1"/>
</dbReference>
<protein>
    <submittedName>
        <fullName evidence="8">Acetone monooxygenase</fullName>
    </submittedName>
</protein>
<dbReference type="GO" id="GO:0050661">
    <property type="term" value="F:NADP binding"/>
    <property type="evidence" value="ECO:0007669"/>
    <property type="project" value="InterPro"/>
</dbReference>
<evidence type="ECO:0000256" key="5">
    <source>
        <dbReference type="ARBA" id="ARBA00022857"/>
    </source>
</evidence>
<comment type="cofactor">
    <cofactor evidence="1">
        <name>FAD</name>
        <dbReference type="ChEBI" id="CHEBI:57692"/>
    </cofactor>
</comment>
<evidence type="ECO:0000256" key="3">
    <source>
        <dbReference type="ARBA" id="ARBA00022630"/>
    </source>
</evidence>
<comment type="caution">
    <text evidence="8">The sequence shown here is derived from an EMBL/GenBank/DDBJ whole genome shotgun (WGS) entry which is preliminary data.</text>
</comment>
<keyword evidence="4" id="KW-0274">FAD</keyword>
<dbReference type="PANTHER" id="PTHR43098:SF3">
    <property type="entry name" value="L-ORNITHINE N(5)-MONOOXYGENASE-RELATED"/>
    <property type="match status" value="1"/>
</dbReference>
<evidence type="ECO:0000256" key="6">
    <source>
        <dbReference type="ARBA" id="ARBA00023002"/>
    </source>
</evidence>